<feature type="signal peptide" evidence="1">
    <location>
        <begin position="1"/>
        <end position="33"/>
    </location>
</feature>
<dbReference type="GO" id="GO:0005975">
    <property type="term" value="P:carbohydrate metabolic process"/>
    <property type="evidence" value="ECO:0007669"/>
    <property type="project" value="InterPro"/>
</dbReference>
<dbReference type="RefSeq" id="WP_130101520.1">
    <property type="nucleotide sequence ID" value="NZ_SDWW01000008.1"/>
</dbReference>
<evidence type="ECO:0000313" key="4">
    <source>
        <dbReference type="Proteomes" id="UP000293764"/>
    </source>
</evidence>
<dbReference type="InterPro" id="IPR012341">
    <property type="entry name" value="6hp_glycosidase-like_sf"/>
</dbReference>
<dbReference type="Proteomes" id="UP000293764">
    <property type="component" value="Unassembled WGS sequence"/>
</dbReference>
<keyword evidence="4" id="KW-1185">Reference proteome</keyword>
<dbReference type="AlphaFoldDB" id="A0A4Q5N1L7"/>
<sequence>MPTTSRFPRWAGAAVAVATLAGTLLLPTSAATAGPATHAPGAGRGVVDEQVDFILSEQLASGAILSTGTRISPYFANLAALGLLAADTRAARAGTLKWMTWNLGHLNAAAVNVPANSVFDYVYDPVARTETPTGDFDSVDSYASTALNVAFAAYSSKDPALRGFVRKNIGVYEAIADLVITPAPTGVLVVTGPDAGLTVAKPSYPIAFTMDNAEVYSGLVDLAKLETLLGRHAKAALYQSWAAATRSAMVDKLWNPVNDNWDWAYANASNTDVFYAQGTAQLWPIIFGVVAPTDPRALAGWGQFVASFPAWYDGELPDSYPWVSVARAAQLMGEPAPADAFLAGIHARYAPGFGLPTTCGAAVCGEWYDAEAGWFLLAKTAGLELCRTAGAPARSRSHGHCS</sequence>
<dbReference type="Pfam" id="PF22422">
    <property type="entry name" value="MGH1-like_GH"/>
    <property type="match status" value="1"/>
</dbReference>
<feature type="chain" id="PRO_5020372983" description="Mannosylglycerate hydrolase MGH1-like glycoside hydrolase domain-containing protein" evidence="1">
    <location>
        <begin position="34"/>
        <end position="402"/>
    </location>
</feature>
<name>A0A4Q5N1L7_9MICO</name>
<dbReference type="SUPFAM" id="SSF48208">
    <property type="entry name" value="Six-hairpin glycosidases"/>
    <property type="match status" value="1"/>
</dbReference>
<dbReference type="EMBL" id="SDWW01000008">
    <property type="protein sequence ID" value="RYV52072.1"/>
    <property type="molecule type" value="Genomic_DNA"/>
</dbReference>
<feature type="domain" description="Mannosylglycerate hydrolase MGH1-like glycoside hydrolase" evidence="2">
    <location>
        <begin position="215"/>
        <end position="298"/>
    </location>
</feature>
<organism evidence="3 4">
    <name type="scientific">Pengzhenrongella frigida</name>
    <dbReference type="NCBI Taxonomy" id="1259133"/>
    <lineage>
        <taxon>Bacteria</taxon>
        <taxon>Bacillati</taxon>
        <taxon>Actinomycetota</taxon>
        <taxon>Actinomycetes</taxon>
        <taxon>Micrococcales</taxon>
        <taxon>Pengzhenrongella</taxon>
    </lineage>
</organism>
<evidence type="ECO:0000256" key="1">
    <source>
        <dbReference type="SAM" id="SignalP"/>
    </source>
</evidence>
<dbReference type="InterPro" id="IPR054491">
    <property type="entry name" value="MGH1-like_GH"/>
</dbReference>
<proteinExistence type="predicted"/>
<comment type="caution">
    <text evidence="3">The sequence shown here is derived from an EMBL/GenBank/DDBJ whole genome shotgun (WGS) entry which is preliminary data.</text>
</comment>
<protein>
    <recommendedName>
        <fullName evidence="2">Mannosylglycerate hydrolase MGH1-like glycoside hydrolase domain-containing protein</fullName>
    </recommendedName>
</protein>
<keyword evidence="1" id="KW-0732">Signal</keyword>
<dbReference type="Gene3D" id="1.50.10.10">
    <property type="match status" value="1"/>
</dbReference>
<gene>
    <name evidence="3" type="ORF">EUA98_04705</name>
</gene>
<accession>A0A4Q5N1L7</accession>
<dbReference type="InterPro" id="IPR008928">
    <property type="entry name" value="6-hairpin_glycosidase_sf"/>
</dbReference>
<evidence type="ECO:0000259" key="2">
    <source>
        <dbReference type="Pfam" id="PF22422"/>
    </source>
</evidence>
<reference evidence="3 4" key="1">
    <citation type="submission" date="2019-01" db="EMBL/GenBank/DDBJ databases">
        <title>Novel species of Cellulomonas.</title>
        <authorList>
            <person name="Liu Q."/>
            <person name="Xin Y.-H."/>
        </authorList>
    </citation>
    <scope>NUCLEOTIDE SEQUENCE [LARGE SCALE GENOMIC DNA]</scope>
    <source>
        <strain evidence="3 4">HLT2-17</strain>
    </source>
</reference>
<evidence type="ECO:0000313" key="3">
    <source>
        <dbReference type="EMBL" id="RYV52072.1"/>
    </source>
</evidence>
<dbReference type="OrthoDB" id="8880998at2"/>